<evidence type="ECO:0000256" key="3">
    <source>
        <dbReference type="ARBA" id="ARBA00025811"/>
    </source>
</evidence>
<accession>Q7VRW0</accession>
<dbReference type="GO" id="GO:0016491">
    <property type="term" value="F:oxidoreductase activity"/>
    <property type="evidence" value="ECO:0007669"/>
    <property type="project" value="UniProtKB-KW"/>
</dbReference>
<feature type="transmembrane region" description="Helical" evidence="4">
    <location>
        <begin position="29"/>
        <end position="50"/>
    </location>
</feature>
<dbReference type="Proteomes" id="UP000002192">
    <property type="component" value="Chromosome"/>
</dbReference>
<keyword evidence="4" id="KW-1003">Cell membrane</keyword>
<keyword evidence="4" id="KW-0812">Transmembrane</keyword>
<protein>
    <recommendedName>
        <fullName evidence="2 4">NADH-quinone oxidoreductase subunit J</fullName>
        <ecNumber evidence="4">7.1.1.-</ecNumber>
    </recommendedName>
</protein>
<dbReference type="KEGG" id="bfl:Bfl485"/>
<keyword evidence="4" id="KW-1133">Transmembrane helix</keyword>
<feature type="transmembrane region" description="Helical" evidence="4">
    <location>
        <begin position="56"/>
        <end position="74"/>
    </location>
</feature>
<dbReference type="InterPro" id="IPR042106">
    <property type="entry name" value="Nuo/plastoQ_OxRdtase_6_NuoJ"/>
</dbReference>
<evidence type="ECO:0000256" key="2">
    <source>
        <dbReference type="ARBA" id="ARBA00019907"/>
    </source>
</evidence>
<dbReference type="GO" id="GO:0005886">
    <property type="term" value="C:plasma membrane"/>
    <property type="evidence" value="ECO:0007669"/>
    <property type="project" value="UniProtKB-SubCell"/>
</dbReference>
<feature type="transmembrane region" description="Helical" evidence="4">
    <location>
        <begin position="95"/>
        <end position="115"/>
    </location>
</feature>
<reference evidence="5 6" key="1">
    <citation type="journal article" date="2003" name="Proc. Natl. Acad. Sci. U.S.A.">
        <title>The genome sequence of Blochmannia floridanus: comparative analysis of reduced genomes.</title>
        <authorList>
            <person name="Gil R."/>
            <person name="Silva F.J."/>
            <person name="Zientz E."/>
            <person name="Delmotte F."/>
            <person name="Gonzalez-Candelas F."/>
            <person name="Latorre A."/>
            <person name="Rausell C."/>
            <person name="Kramerbeek J."/>
            <person name="Gadau J."/>
            <person name="Hoelldobler B."/>
            <person name="van Ham R.C.H.J."/>
            <person name="Gross R."/>
            <person name="Moya A."/>
        </authorList>
    </citation>
    <scope>NUCLEOTIDE SEQUENCE [LARGE SCALE GENOMIC DNA]</scope>
</reference>
<keyword evidence="6" id="KW-1185">Reference proteome</keyword>
<organism evidence="5 6">
    <name type="scientific">Blochmanniella floridana</name>
    <dbReference type="NCBI Taxonomy" id="203907"/>
    <lineage>
        <taxon>Bacteria</taxon>
        <taxon>Pseudomonadati</taxon>
        <taxon>Pseudomonadota</taxon>
        <taxon>Gammaproteobacteria</taxon>
        <taxon>Enterobacterales</taxon>
        <taxon>Enterobacteriaceae</taxon>
        <taxon>ant endosymbionts</taxon>
        <taxon>Candidatus Blochmanniella</taxon>
    </lineage>
</organism>
<dbReference type="EC" id="7.1.1.-" evidence="4"/>
<dbReference type="PANTHER" id="PTHR33269:SF17">
    <property type="entry name" value="NADH-UBIQUINONE OXIDOREDUCTASE CHAIN 6"/>
    <property type="match status" value="1"/>
</dbReference>
<dbReference type="OrthoDB" id="9790848at2"/>
<proteinExistence type="inferred from homology"/>
<dbReference type="EMBL" id="BX248583">
    <property type="protein sequence ID" value="CAD83174.1"/>
    <property type="molecule type" value="Genomic_DNA"/>
</dbReference>
<dbReference type="AlphaFoldDB" id="Q7VRW0"/>
<evidence type="ECO:0000256" key="4">
    <source>
        <dbReference type="RuleBase" id="RU004429"/>
    </source>
</evidence>
<comment type="similarity">
    <text evidence="1 4">Belongs to the complex I subunit 6 family.</text>
</comment>
<comment type="subcellular location">
    <subcellularLocation>
        <location evidence="4">Cell membrane</location>
        <topology evidence="4">Multi-pass membrane protein</topology>
    </subcellularLocation>
</comment>
<name>Q7VRW0_BLOFL</name>
<dbReference type="HOGENOM" id="CLU_085957_0_1_6"/>
<keyword evidence="4" id="KW-0874">Quinone</keyword>
<keyword evidence="4" id="KW-0520">NAD</keyword>
<comment type="function">
    <text evidence="4">NDH-1 shuttles electrons from NADH, via FMN and iron-sulfur (Fe-S) centers, to quinones in the respiratory chain. Couples the redox reaction to proton translocation (for every two electrons transferred, four hydrogen ions are translocated across the cytoplasmic membrane), and thus conserves the redox energy in a proton gradient.</text>
</comment>
<dbReference type="STRING" id="203907.Bfl485"/>
<dbReference type="InterPro" id="IPR001457">
    <property type="entry name" value="NADH_UbQ/plastoQ_OxRdtase_su6"/>
</dbReference>
<dbReference type="GO" id="GO:0048038">
    <property type="term" value="F:quinone binding"/>
    <property type="evidence" value="ECO:0007669"/>
    <property type="project" value="UniProtKB-UniRule"/>
</dbReference>
<comment type="subunit">
    <text evidence="3">Composed of 13 different subunits. Subunits NuoA, H, J, K, L, M, N constitute the membrane sector of the complex.</text>
</comment>
<keyword evidence="4" id="KW-0472">Membrane</keyword>
<sequence length="183" mass="20293">MVVLFYVSGIIAIIATILVIISNNPIYALLYLIFSLLCTSCNLFSLNASFAGSIEIIIYAGAIMVLFMFSIMMFDMKNIILNVCNKEYTFLSLRICVGASLLISALLIIVLFSILQITNCFIDGINCVIDIKQIGITLFGPYMLIVEVASFLLLSALIAVIHIAQEDKDYVNFVIPLNNKRND</sequence>
<comment type="catalytic activity">
    <reaction evidence="4">
        <text>a quinone + NADH + 5 H(+)(in) = a quinol + NAD(+) + 4 H(+)(out)</text>
        <dbReference type="Rhea" id="RHEA:57888"/>
        <dbReference type="ChEBI" id="CHEBI:15378"/>
        <dbReference type="ChEBI" id="CHEBI:24646"/>
        <dbReference type="ChEBI" id="CHEBI:57540"/>
        <dbReference type="ChEBI" id="CHEBI:57945"/>
        <dbReference type="ChEBI" id="CHEBI:132124"/>
    </reaction>
</comment>
<feature type="transmembrane region" description="Helical" evidence="4">
    <location>
        <begin position="142"/>
        <end position="164"/>
    </location>
</feature>
<dbReference type="GO" id="GO:0008137">
    <property type="term" value="F:NADH dehydrogenase (ubiquinone) activity"/>
    <property type="evidence" value="ECO:0007669"/>
    <property type="project" value="UniProtKB-UniRule"/>
</dbReference>
<dbReference type="Pfam" id="PF00499">
    <property type="entry name" value="Oxidored_q3"/>
    <property type="match status" value="1"/>
</dbReference>
<keyword evidence="5" id="KW-0560">Oxidoreductase</keyword>
<dbReference type="Gene3D" id="1.20.120.1200">
    <property type="entry name" value="NADH-ubiquinone/plastoquinone oxidoreductase chain 6, subunit NuoJ"/>
    <property type="match status" value="1"/>
</dbReference>
<dbReference type="NCBIfam" id="NF005162">
    <property type="entry name" value="PRK06638.1-1"/>
    <property type="match status" value="1"/>
</dbReference>
<evidence type="ECO:0000313" key="6">
    <source>
        <dbReference type="Proteomes" id="UP000002192"/>
    </source>
</evidence>
<gene>
    <name evidence="5" type="primary">nuoJ</name>
    <name evidence="5" type="ordered locus">Bfl485</name>
</gene>
<feature type="transmembrane region" description="Helical" evidence="4">
    <location>
        <begin position="6"/>
        <end position="22"/>
    </location>
</feature>
<evidence type="ECO:0000256" key="1">
    <source>
        <dbReference type="ARBA" id="ARBA00005698"/>
    </source>
</evidence>
<dbReference type="eggNOG" id="COG0839">
    <property type="taxonomic scope" value="Bacteria"/>
</dbReference>
<evidence type="ECO:0000313" key="5">
    <source>
        <dbReference type="EMBL" id="CAD83174.1"/>
    </source>
</evidence>
<dbReference type="PANTHER" id="PTHR33269">
    <property type="entry name" value="NADH-UBIQUINONE OXIDOREDUCTASE CHAIN 6"/>
    <property type="match status" value="1"/>
</dbReference>